<accession>A0A644TQS7</accession>
<gene>
    <name evidence="1" type="ORF">SDC9_15032</name>
</gene>
<reference evidence="1" key="1">
    <citation type="submission" date="2019-08" db="EMBL/GenBank/DDBJ databases">
        <authorList>
            <person name="Kucharzyk K."/>
            <person name="Murdoch R.W."/>
            <person name="Higgins S."/>
            <person name="Loffler F."/>
        </authorList>
    </citation>
    <scope>NUCLEOTIDE SEQUENCE</scope>
</reference>
<protein>
    <submittedName>
        <fullName evidence="1">Uncharacterized protein</fullName>
    </submittedName>
</protein>
<proteinExistence type="predicted"/>
<evidence type="ECO:0000313" key="1">
    <source>
        <dbReference type="EMBL" id="MPL69295.1"/>
    </source>
</evidence>
<dbReference type="EMBL" id="VSSQ01000046">
    <property type="protein sequence ID" value="MPL69295.1"/>
    <property type="molecule type" value="Genomic_DNA"/>
</dbReference>
<name>A0A644TQS7_9ZZZZ</name>
<organism evidence="1">
    <name type="scientific">bioreactor metagenome</name>
    <dbReference type="NCBI Taxonomy" id="1076179"/>
    <lineage>
        <taxon>unclassified sequences</taxon>
        <taxon>metagenomes</taxon>
        <taxon>ecological metagenomes</taxon>
    </lineage>
</organism>
<comment type="caution">
    <text evidence="1">The sequence shown here is derived from an EMBL/GenBank/DDBJ whole genome shotgun (WGS) entry which is preliminary data.</text>
</comment>
<dbReference type="AlphaFoldDB" id="A0A644TQS7"/>
<sequence>MKKQLISSLLTLCMLLTMLPAALAAKSPCVFNSLTGKYKIVSSKGFSGTPADTFKVGERFENIRATIGYFYSGANEAHFGHNPKWWLNGMPLQEGYKFTQVGSYTLTLQCEMTDSEYNRWKNVAAKAGVKFPSSKTAVCSMKINVLPDVNWKNIREFTLASSMSQTTYRQGADAFDPTSIIVRAGIGRNDGELAYQNLDWDDLTYYAGSRGMKYKENGSQITKGYRFWVPGEKDLWVVVGNKSIVIPFTVTPFVSSVEVTDEPDPGSSTFVTGDYSVKANYKDGTSEVLTGDCLNISVRGQRMYPGGEYAVPSGNSTVKINMGDFSVNSKVTALEKDKSAPSSSTPANAKATVMKSGEYYMKVGDRWVYPDKGYNYWLTLSEKKPDKPFKVTLVGEDKDRGPEYTIEYWDRYVVCGTGCVSDMQLHADINKVTYRINTYSKSGFSTIRLYARQNYLVKGTGSGVLIEFSKGSVPNLAKIVFIKADTLSGTPSSTPRHPIL</sequence>